<evidence type="ECO:0000256" key="2">
    <source>
        <dbReference type="SAM" id="MobiDB-lite"/>
    </source>
</evidence>
<dbReference type="OrthoDB" id="288590at2759"/>
<reference evidence="4" key="1">
    <citation type="submission" date="2021-10" db="EMBL/GenBank/DDBJ databases">
        <authorList>
            <person name="Piombo E."/>
        </authorList>
    </citation>
    <scope>NUCLEOTIDE SEQUENCE</scope>
</reference>
<proteinExistence type="inferred from homology"/>
<dbReference type="InterPro" id="IPR027443">
    <property type="entry name" value="IPNS-like_sf"/>
</dbReference>
<organism evidence="4 5">
    <name type="scientific">Clonostachys rhizophaga</name>
    <dbReference type="NCBI Taxonomy" id="160324"/>
    <lineage>
        <taxon>Eukaryota</taxon>
        <taxon>Fungi</taxon>
        <taxon>Dikarya</taxon>
        <taxon>Ascomycota</taxon>
        <taxon>Pezizomycotina</taxon>
        <taxon>Sordariomycetes</taxon>
        <taxon>Hypocreomycetidae</taxon>
        <taxon>Hypocreales</taxon>
        <taxon>Bionectriaceae</taxon>
        <taxon>Clonostachys</taxon>
    </lineage>
</organism>
<feature type="region of interest" description="Disordered" evidence="2">
    <location>
        <begin position="80"/>
        <end position="101"/>
    </location>
</feature>
<comment type="caution">
    <text evidence="4">The sequence shown here is derived from an EMBL/GenBank/DDBJ whole genome shotgun (WGS) entry which is preliminary data.</text>
</comment>
<feature type="domain" description="Non-haem dioxygenase N-terminal" evidence="3">
    <location>
        <begin position="20"/>
        <end position="123"/>
    </location>
</feature>
<dbReference type="SUPFAM" id="SSF51197">
    <property type="entry name" value="Clavaminate synthase-like"/>
    <property type="match status" value="1"/>
</dbReference>
<dbReference type="InterPro" id="IPR026992">
    <property type="entry name" value="DIOX_N"/>
</dbReference>
<dbReference type="Proteomes" id="UP000696573">
    <property type="component" value="Unassembled WGS sequence"/>
</dbReference>
<sequence>MKKLSKTQTISRSASFDKFPLISLKAPKKELLDQLKDACTRVGFFHIKDHGVPADKIEAFFSMAEKLFAQEKEVKNQINHKQSKILRGYEPPPTEVRTDENRKPDVNEAFNWDYEKELDPLWNDTEATADALGIGAHTGIELYTILAPGTVPALQILNTNGE</sequence>
<dbReference type="PANTHER" id="PTHR47990">
    <property type="entry name" value="2-OXOGLUTARATE (2OG) AND FE(II)-DEPENDENT OXYGENASE SUPERFAMILY PROTEIN-RELATED"/>
    <property type="match status" value="1"/>
</dbReference>
<dbReference type="Pfam" id="PF14226">
    <property type="entry name" value="DIOX_N"/>
    <property type="match status" value="1"/>
</dbReference>
<evidence type="ECO:0000313" key="5">
    <source>
        <dbReference type="Proteomes" id="UP000696573"/>
    </source>
</evidence>
<evidence type="ECO:0000256" key="1">
    <source>
        <dbReference type="ARBA" id="ARBA00008056"/>
    </source>
</evidence>
<dbReference type="AlphaFoldDB" id="A0A9N9VRH4"/>
<accession>A0A9N9VRH4</accession>
<comment type="similarity">
    <text evidence="1">Belongs to the iron/ascorbate-dependent oxidoreductase family.</text>
</comment>
<dbReference type="InterPro" id="IPR050231">
    <property type="entry name" value="Iron_ascorbate_oxido_reductase"/>
</dbReference>
<name>A0A9N9VRH4_9HYPO</name>
<dbReference type="EMBL" id="CABFNQ020000730">
    <property type="protein sequence ID" value="CAH0027726.1"/>
    <property type="molecule type" value="Genomic_DNA"/>
</dbReference>
<keyword evidence="5" id="KW-1185">Reference proteome</keyword>
<protein>
    <recommendedName>
        <fullName evidence="3">Non-haem dioxygenase N-terminal domain-containing protein</fullName>
    </recommendedName>
</protein>
<gene>
    <name evidence="4" type="ORF">CRHIZ90672A_00001692</name>
</gene>
<evidence type="ECO:0000259" key="3">
    <source>
        <dbReference type="Pfam" id="PF14226"/>
    </source>
</evidence>
<dbReference type="Gene3D" id="2.60.120.330">
    <property type="entry name" value="B-lactam Antibiotic, Isopenicillin N Synthase, Chain"/>
    <property type="match status" value="1"/>
</dbReference>
<evidence type="ECO:0000313" key="4">
    <source>
        <dbReference type="EMBL" id="CAH0027726.1"/>
    </source>
</evidence>